<dbReference type="EMBL" id="JANWOI010000001">
    <property type="protein sequence ID" value="MDA5192469.1"/>
    <property type="molecule type" value="Genomic_DNA"/>
</dbReference>
<keyword evidence="1" id="KW-0472">Membrane</keyword>
<sequence length="84" mass="9300">MNLPEITTGKIIGLIGLCFIAGFVLTTLGIRPDDFWSGIVTLVQWLLSLVKAIFADGFTYLLVGAAVVLPIYAVVYLWKAWRKK</sequence>
<keyword evidence="4" id="KW-1185">Reference proteome</keyword>
<dbReference type="Pfam" id="PF20061">
    <property type="entry name" value="DUF6460"/>
    <property type="match status" value="1"/>
</dbReference>
<proteinExistence type="predicted"/>
<reference evidence="3" key="2">
    <citation type="journal article" date="2023" name="Syst. Appl. Microbiol.">
        <title>Govania unica gen. nov., sp. nov., a rare biosphere bacterium that represents a novel family in the class Alphaproteobacteria.</title>
        <authorList>
            <person name="Vandamme P."/>
            <person name="Peeters C."/>
            <person name="Hettiarachchi A."/>
            <person name="Cnockaert M."/>
            <person name="Carlier A."/>
        </authorList>
    </citation>
    <scope>NUCLEOTIDE SEQUENCE</scope>
    <source>
        <strain evidence="3">LMG 31809</strain>
    </source>
</reference>
<dbReference type="RefSeq" id="WP_274942176.1">
    <property type="nucleotide sequence ID" value="NZ_JANWOI010000001.1"/>
</dbReference>
<evidence type="ECO:0000313" key="4">
    <source>
        <dbReference type="Proteomes" id="UP001141619"/>
    </source>
</evidence>
<evidence type="ECO:0000259" key="2">
    <source>
        <dbReference type="Pfam" id="PF20061"/>
    </source>
</evidence>
<comment type="caution">
    <text evidence="3">The sequence shown here is derived from an EMBL/GenBank/DDBJ whole genome shotgun (WGS) entry which is preliminary data.</text>
</comment>
<keyword evidence="1" id="KW-1133">Transmembrane helix</keyword>
<reference evidence="3" key="1">
    <citation type="submission" date="2022-08" db="EMBL/GenBank/DDBJ databases">
        <authorList>
            <person name="Vandamme P."/>
            <person name="Hettiarachchi A."/>
            <person name="Peeters C."/>
            <person name="Cnockaert M."/>
            <person name="Carlier A."/>
        </authorList>
    </citation>
    <scope>NUCLEOTIDE SEQUENCE</scope>
    <source>
        <strain evidence="3">LMG 31809</strain>
    </source>
</reference>
<organism evidence="3 4">
    <name type="scientific">Govanella unica</name>
    <dbReference type="NCBI Taxonomy" id="2975056"/>
    <lineage>
        <taxon>Bacteria</taxon>
        <taxon>Pseudomonadati</taxon>
        <taxon>Pseudomonadota</taxon>
        <taxon>Alphaproteobacteria</taxon>
        <taxon>Emcibacterales</taxon>
        <taxon>Govanellaceae</taxon>
        <taxon>Govanella</taxon>
    </lineage>
</organism>
<gene>
    <name evidence="3" type="ORF">NYP16_00660</name>
</gene>
<feature type="transmembrane region" description="Helical" evidence="1">
    <location>
        <begin position="60"/>
        <end position="78"/>
    </location>
</feature>
<name>A0A9X3Z615_9PROT</name>
<dbReference type="InterPro" id="IPR045594">
    <property type="entry name" value="DUF6460"/>
</dbReference>
<accession>A0A9X3Z615</accession>
<keyword evidence="1" id="KW-0812">Transmembrane</keyword>
<feature type="transmembrane region" description="Helical" evidence="1">
    <location>
        <begin position="6"/>
        <end position="28"/>
    </location>
</feature>
<protein>
    <recommendedName>
        <fullName evidence="2">DUF6460 domain-containing protein</fullName>
    </recommendedName>
</protein>
<dbReference type="AlphaFoldDB" id="A0A9X3Z615"/>
<feature type="domain" description="DUF6460" evidence="2">
    <location>
        <begin position="53"/>
        <end position="80"/>
    </location>
</feature>
<evidence type="ECO:0000256" key="1">
    <source>
        <dbReference type="SAM" id="Phobius"/>
    </source>
</evidence>
<dbReference type="Proteomes" id="UP001141619">
    <property type="component" value="Unassembled WGS sequence"/>
</dbReference>
<evidence type="ECO:0000313" key="3">
    <source>
        <dbReference type="EMBL" id="MDA5192469.1"/>
    </source>
</evidence>